<accession>A0A2N3NIE7</accession>
<evidence type="ECO:0000313" key="8">
    <source>
        <dbReference type="Proteomes" id="UP000233524"/>
    </source>
</evidence>
<protein>
    <recommendedName>
        <fullName evidence="6">HMG box domain-containing protein</fullName>
    </recommendedName>
</protein>
<feature type="domain" description="HMG box" evidence="6">
    <location>
        <begin position="51"/>
        <end position="113"/>
    </location>
</feature>
<keyword evidence="8" id="KW-1185">Reference proteome</keyword>
<dbReference type="GO" id="GO:0030154">
    <property type="term" value="P:cell differentiation"/>
    <property type="evidence" value="ECO:0007669"/>
    <property type="project" value="TreeGrafter"/>
</dbReference>
<evidence type="ECO:0000259" key="6">
    <source>
        <dbReference type="PROSITE" id="PS50118"/>
    </source>
</evidence>
<evidence type="ECO:0000256" key="5">
    <source>
        <dbReference type="SAM" id="MobiDB-lite"/>
    </source>
</evidence>
<feature type="region of interest" description="Disordered" evidence="5">
    <location>
        <begin position="1"/>
        <end position="41"/>
    </location>
</feature>
<dbReference type="CDD" id="cd01389">
    <property type="entry name" value="HMG-box_ROX1-like"/>
    <property type="match status" value="1"/>
</dbReference>
<dbReference type="AlphaFoldDB" id="A0A2N3NIE7"/>
<dbReference type="InParanoid" id="A0A2N3NIE7"/>
<dbReference type="OrthoDB" id="6247875at2759"/>
<dbReference type="GO" id="GO:0000122">
    <property type="term" value="P:negative regulation of transcription by RNA polymerase II"/>
    <property type="evidence" value="ECO:0007669"/>
    <property type="project" value="TreeGrafter"/>
</dbReference>
<dbReference type="SMART" id="SM00398">
    <property type="entry name" value="HMG"/>
    <property type="match status" value="1"/>
</dbReference>
<evidence type="ECO:0000256" key="2">
    <source>
        <dbReference type="ARBA" id="ARBA00023125"/>
    </source>
</evidence>
<dbReference type="FunFam" id="1.10.30.10:FF:000041">
    <property type="entry name" value="HMG box family protein"/>
    <property type="match status" value="1"/>
</dbReference>
<dbReference type="PANTHER" id="PTHR10270:SF161">
    <property type="entry name" value="SEX-DETERMINING REGION Y PROTEIN"/>
    <property type="match status" value="1"/>
</dbReference>
<feature type="DNA-binding region" description="HMG box" evidence="4">
    <location>
        <begin position="51"/>
        <end position="113"/>
    </location>
</feature>
<dbReference type="InterPro" id="IPR036910">
    <property type="entry name" value="HMG_box_dom_sf"/>
</dbReference>
<dbReference type="Pfam" id="PF00505">
    <property type="entry name" value="HMG_box"/>
    <property type="match status" value="1"/>
</dbReference>
<dbReference type="InterPro" id="IPR050140">
    <property type="entry name" value="SRY-related_HMG-box_TF-like"/>
</dbReference>
<reference evidence="7 8" key="1">
    <citation type="journal article" date="2017" name="G3 (Bethesda)">
        <title>First Draft Genome Sequence of the Pathogenic Fungus Lomentospora prolificans (Formerly Scedosporium prolificans).</title>
        <authorList>
            <person name="Luo R."/>
            <person name="Zimin A."/>
            <person name="Workman R."/>
            <person name="Fan Y."/>
            <person name="Pertea G."/>
            <person name="Grossman N."/>
            <person name="Wear M.P."/>
            <person name="Jia B."/>
            <person name="Miller H."/>
            <person name="Casadevall A."/>
            <person name="Timp W."/>
            <person name="Zhang S.X."/>
            <person name="Salzberg S.L."/>
        </authorList>
    </citation>
    <scope>NUCLEOTIDE SEQUENCE [LARGE SCALE GENOMIC DNA]</scope>
    <source>
        <strain evidence="7 8">JHH-5317</strain>
    </source>
</reference>
<dbReference type="GO" id="GO:0000978">
    <property type="term" value="F:RNA polymerase II cis-regulatory region sequence-specific DNA binding"/>
    <property type="evidence" value="ECO:0007669"/>
    <property type="project" value="TreeGrafter"/>
</dbReference>
<dbReference type="InterPro" id="IPR009071">
    <property type="entry name" value="HMG_box_dom"/>
</dbReference>
<dbReference type="GO" id="GO:0005634">
    <property type="term" value="C:nucleus"/>
    <property type="evidence" value="ECO:0007669"/>
    <property type="project" value="UniProtKB-UniRule"/>
</dbReference>
<evidence type="ECO:0000256" key="1">
    <source>
        <dbReference type="ARBA" id="ARBA00023015"/>
    </source>
</evidence>
<sequence length="630" mass="69944">MDDLFNRQRSTDEPMAPPAAPGRLTRKRTASINTEQANNARPDADSHVYLAFILYRQHHQAAVTAQHPGLPNPDVSKIIGEQWRNEEGQIKDYWKNLAEEEKKRHQRQYPDYRYTPRRGGRGSGARPSSVSSDDGGRCPRCGGRYIATPRTPSSQFPPTRVPSISYGQAYPTEDGQYYHPPQDSQNWTHQTQLYDYHHNTSLRDIQEEGDSMFAAPGSKRRRYNTSDSPSAGMLHHENTAYAASGPAPSSASVGLANRLYGPSQRPRAVGAAQTTAGPTTVGPQPDGVALPPLRNDPRLNQPLRLPPLHTQLAPSQEANETPVLAFNKGHGTQEEGVAAMVMSVPHMRKMHILSKIAPPYRQRSDIVEDQSTFRGCFIAVEGPIESTLRAVGAAVERALHRCGEISLKTFFDPEPLPLIGRFDPASQDSRARTFANENASLQLDSYIRRILGWRERSEQIVDHITTIPESTVAGEEVMQRSSSDGSIIMNGSMSDGFTAAGIGNGLRKFGSGRQTLRQPTKIPVALANAGFSVTYSDRFSCTIPIEDEYAPTEHWQWMATQWRGIVGPDLFIYAKPTAETDDSLRNTVELRSQNVMLVRTPVGEGLDEKTERRLAFEIIEWVRAGQSQRL</sequence>
<organism evidence="7 8">
    <name type="scientific">Lomentospora prolificans</name>
    <dbReference type="NCBI Taxonomy" id="41688"/>
    <lineage>
        <taxon>Eukaryota</taxon>
        <taxon>Fungi</taxon>
        <taxon>Dikarya</taxon>
        <taxon>Ascomycota</taxon>
        <taxon>Pezizomycotina</taxon>
        <taxon>Sordariomycetes</taxon>
        <taxon>Hypocreomycetidae</taxon>
        <taxon>Microascales</taxon>
        <taxon>Microascaceae</taxon>
        <taxon>Lomentospora</taxon>
    </lineage>
</organism>
<keyword evidence="3" id="KW-0804">Transcription</keyword>
<evidence type="ECO:0000256" key="3">
    <source>
        <dbReference type="ARBA" id="ARBA00023163"/>
    </source>
</evidence>
<gene>
    <name evidence="7" type="ORF">jhhlp_001504</name>
</gene>
<dbReference type="GO" id="GO:0001228">
    <property type="term" value="F:DNA-binding transcription activator activity, RNA polymerase II-specific"/>
    <property type="evidence" value="ECO:0007669"/>
    <property type="project" value="TreeGrafter"/>
</dbReference>
<feature type="compositionally biased region" description="Low complexity" evidence="5">
    <location>
        <begin position="290"/>
        <end position="306"/>
    </location>
</feature>
<keyword evidence="1" id="KW-0805">Transcription regulation</keyword>
<dbReference type="Gene3D" id="1.10.30.10">
    <property type="entry name" value="High mobility group box domain"/>
    <property type="match status" value="1"/>
</dbReference>
<name>A0A2N3NIE7_9PEZI</name>
<comment type="caution">
    <text evidence="7">The sequence shown here is derived from an EMBL/GenBank/DDBJ whole genome shotgun (WGS) entry which is preliminary data.</text>
</comment>
<keyword evidence="4" id="KW-0539">Nucleus</keyword>
<feature type="region of interest" description="Disordered" evidence="5">
    <location>
        <begin position="101"/>
        <end position="165"/>
    </location>
</feature>
<evidence type="ECO:0000256" key="4">
    <source>
        <dbReference type="PROSITE-ProRule" id="PRU00267"/>
    </source>
</evidence>
<proteinExistence type="predicted"/>
<feature type="compositionally biased region" description="Polar residues" evidence="5">
    <location>
        <begin position="272"/>
        <end position="282"/>
    </location>
</feature>
<evidence type="ECO:0000313" key="7">
    <source>
        <dbReference type="EMBL" id="PKS12205.1"/>
    </source>
</evidence>
<dbReference type="STRING" id="41688.A0A2N3NIE7"/>
<dbReference type="Proteomes" id="UP000233524">
    <property type="component" value="Unassembled WGS sequence"/>
</dbReference>
<feature type="region of interest" description="Disordered" evidence="5">
    <location>
        <begin position="241"/>
        <end position="306"/>
    </location>
</feature>
<feature type="compositionally biased region" description="Low complexity" evidence="5">
    <location>
        <begin position="242"/>
        <end position="252"/>
    </location>
</feature>
<dbReference type="EMBL" id="NLAX01000004">
    <property type="protein sequence ID" value="PKS12205.1"/>
    <property type="molecule type" value="Genomic_DNA"/>
</dbReference>
<dbReference type="VEuPathDB" id="FungiDB:jhhlp_001504"/>
<feature type="region of interest" description="Disordered" evidence="5">
    <location>
        <begin position="214"/>
        <end position="233"/>
    </location>
</feature>
<feature type="compositionally biased region" description="Polar residues" evidence="5">
    <location>
        <begin position="30"/>
        <end position="39"/>
    </location>
</feature>
<feature type="compositionally biased region" description="Low complexity" evidence="5">
    <location>
        <begin position="124"/>
        <end position="144"/>
    </location>
</feature>
<dbReference type="SUPFAM" id="SSF47095">
    <property type="entry name" value="HMG-box"/>
    <property type="match status" value="1"/>
</dbReference>
<dbReference type="PROSITE" id="PS50118">
    <property type="entry name" value="HMG_BOX_2"/>
    <property type="match status" value="1"/>
</dbReference>
<dbReference type="PANTHER" id="PTHR10270">
    <property type="entry name" value="SOX TRANSCRIPTION FACTOR"/>
    <property type="match status" value="1"/>
</dbReference>
<keyword evidence="2 4" id="KW-0238">DNA-binding</keyword>
<feature type="compositionally biased region" description="Basic and acidic residues" evidence="5">
    <location>
        <begin position="1"/>
        <end position="12"/>
    </location>
</feature>